<protein>
    <submittedName>
        <fullName evidence="2">Sosondowah ankyrin repeat domain family member B</fullName>
    </submittedName>
</protein>
<gene>
    <name evidence="2" type="primary">SOWAHB</name>
</gene>
<evidence type="ECO:0000256" key="1">
    <source>
        <dbReference type="SAM" id="MobiDB-lite"/>
    </source>
</evidence>
<reference evidence="2" key="2">
    <citation type="submission" date="2016-06" db="EMBL/GenBank/DDBJ databases">
        <title>The genome of a short-lived fish provides insights into sex chromosome evolution and the genetic control of aging.</title>
        <authorList>
            <person name="Reichwald K."/>
            <person name="Felder M."/>
            <person name="Petzold A."/>
            <person name="Koch P."/>
            <person name="Groth M."/>
            <person name="Platzer M."/>
        </authorList>
    </citation>
    <scope>NUCLEOTIDE SEQUENCE</scope>
    <source>
        <tissue evidence="2">Brain</tissue>
    </source>
</reference>
<sequence length="78" mass="8208">GLKVARTNLTETRQKPVNTSPEPGIRPVPVGSRGPGLSQPPVPGSGPGPRALRLQDPEPEPHRGREAAPLHQGPPPHK</sequence>
<feature type="non-terminal residue" evidence="2">
    <location>
        <position position="1"/>
    </location>
</feature>
<proteinExistence type="predicted"/>
<accession>A0A1A7XHX8</accession>
<dbReference type="AlphaFoldDB" id="A0A1A7XHX8"/>
<reference evidence="2" key="1">
    <citation type="submission" date="2016-05" db="EMBL/GenBank/DDBJ databases">
        <authorList>
            <person name="Lavstsen T."/>
            <person name="Jespersen J.S."/>
        </authorList>
    </citation>
    <scope>NUCLEOTIDE SEQUENCE</scope>
    <source>
        <tissue evidence="2">Brain</tissue>
    </source>
</reference>
<organism evidence="2">
    <name type="scientific">Iconisemion striatum</name>
    <dbReference type="NCBI Taxonomy" id="60296"/>
    <lineage>
        <taxon>Eukaryota</taxon>
        <taxon>Metazoa</taxon>
        <taxon>Chordata</taxon>
        <taxon>Craniata</taxon>
        <taxon>Vertebrata</taxon>
        <taxon>Euteleostomi</taxon>
        <taxon>Actinopterygii</taxon>
        <taxon>Neopterygii</taxon>
        <taxon>Teleostei</taxon>
        <taxon>Neoteleostei</taxon>
        <taxon>Acanthomorphata</taxon>
        <taxon>Ovalentaria</taxon>
        <taxon>Atherinomorphae</taxon>
        <taxon>Cyprinodontiformes</taxon>
        <taxon>Nothobranchiidae</taxon>
        <taxon>Iconisemion</taxon>
    </lineage>
</organism>
<feature type="non-terminal residue" evidence="2">
    <location>
        <position position="78"/>
    </location>
</feature>
<name>A0A1A7XHX8_9TELE</name>
<dbReference type="EMBL" id="HADW01016045">
    <property type="protein sequence ID" value="SBP17445.1"/>
    <property type="molecule type" value="Transcribed_RNA"/>
</dbReference>
<evidence type="ECO:0000313" key="2">
    <source>
        <dbReference type="EMBL" id="SBP17445.1"/>
    </source>
</evidence>
<feature type="compositionally biased region" description="Polar residues" evidence="1">
    <location>
        <begin position="7"/>
        <end position="21"/>
    </location>
</feature>
<feature type="compositionally biased region" description="Basic and acidic residues" evidence="1">
    <location>
        <begin position="53"/>
        <end position="68"/>
    </location>
</feature>
<feature type="region of interest" description="Disordered" evidence="1">
    <location>
        <begin position="1"/>
        <end position="78"/>
    </location>
</feature>